<dbReference type="PROSITE" id="PS51767">
    <property type="entry name" value="PEPTIDASE_A1"/>
    <property type="match status" value="1"/>
</dbReference>
<dbReference type="Pfam" id="PF00026">
    <property type="entry name" value="Asp"/>
    <property type="match status" value="1"/>
</dbReference>
<dbReference type="InterPro" id="IPR033121">
    <property type="entry name" value="PEPTIDASE_A1"/>
</dbReference>
<evidence type="ECO:0000256" key="12">
    <source>
        <dbReference type="PIRSR" id="PIRSR601461-1"/>
    </source>
</evidence>
<evidence type="ECO:0000259" key="14">
    <source>
        <dbReference type="PROSITE" id="PS51767"/>
    </source>
</evidence>
<dbReference type="CDD" id="cd05474">
    <property type="entry name" value="SAP_like"/>
    <property type="match status" value="1"/>
</dbReference>
<keyword evidence="10" id="KW-0865">Zymogen</keyword>
<comment type="catalytic activity">
    <reaction evidence="1">
        <text>Preferential cleavage at the carboxyl of hydrophobic amino acids, but fails to cleave 15-Leu-|-Tyr-16, 16-Tyr-|-Leu-17 and 24-Phe-|-Phe-25 of insulin B chain. Activates trypsinogen, and degrades keratin.</text>
        <dbReference type="EC" id="3.4.23.24"/>
    </reaction>
</comment>
<evidence type="ECO:0000256" key="3">
    <source>
        <dbReference type="ARBA" id="ARBA00007447"/>
    </source>
</evidence>
<dbReference type="Gene3D" id="2.40.70.10">
    <property type="entry name" value="Acid Proteases"/>
    <property type="match status" value="2"/>
</dbReference>
<dbReference type="AlphaFoldDB" id="A0AAV5R0G1"/>
<keyword evidence="6" id="KW-0645">Protease</keyword>
<reference evidence="15 16" key="1">
    <citation type="journal article" date="2023" name="Elife">
        <title>Identification of key yeast species and microbe-microbe interactions impacting larval growth of Drosophila in the wild.</title>
        <authorList>
            <person name="Mure A."/>
            <person name="Sugiura Y."/>
            <person name="Maeda R."/>
            <person name="Honda K."/>
            <person name="Sakurai N."/>
            <person name="Takahashi Y."/>
            <person name="Watada M."/>
            <person name="Katoh T."/>
            <person name="Gotoh A."/>
            <person name="Gotoh Y."/>
            <person name="Taniguchi I."/>
            <person name="Nakamura K."/>
            <person name="Hayashi T."/>
            <person name="Katayama T."/>
            <person name="Uemura T."/>
            <person name="Hattori Y."/>
        </authorList>
    </citation>
    <scope>NUCLEOTIDE SEQUENCE [LARGE SCALE GENOMIC DNA]</scope>
    <source>
        <strain evidence="15 16">PK-24</strain>
    </source>
</reference>
<dbReference type="SUPFAM" id="SSF50630">
    <property type="entry name" value="Acid proteases"/>
    <property type="match status" value="1"/>
</dbReference>
<evidence type="ECO:0000256" key="5">
    <source>
        <dbReference type="ARBA" id="ARBA00022525"/>
    </source>
</evidence>
<dbReference type="GO" id="GO:0006508">
    <property type="term" value="P:proteolysis"/>
    <property type="evidence" value="ECO:0007669"/>
    <property type="project" value="UniProtKB-KW"/>
</dbReference>
<dbReference type="GO" id="GO:0004190">
    <property type="term" value="F:aspartic-type endopeptidase activity"/>
    <property type="evidence" value="ECO:0007669"/>
    <property type="project" value="UniProtKB-KW"/>
</dbReference>
<evidence type="ECO:0000256" key="9">
    <source>
        <dbReference type="ARBA" id="ARBA00022801"/>
    </source>
</evidence>
<evidence type="ECO:0000256" key="1">
    <source>
        <dbReference type="ARBA" id="ARBA00001675"/>
    </source>
</evidence>
<evidence type="ECO:0000256" key="2">
    <source>
        <dbReference type="ARBA" id="ARBA00004613"/>
    </source>
</evidence>
<dbReference type="EMBL" id="BTGB01000001">
    <property type="protein sequence ID" value="GMM44751.1"/>
    <property type="molecule type" value="Genomic_DNA"/>
</dbReference>
<evidence type="ECO:0000256" key="10">
    <source>
        <dbReference type="ARBA" id="ARBA00023145"/>
    </source>
</evidence>
<feature type="active site" evidence="12">
    <location>
        <position position="48"/>
    </location>
</feature>
<keyword evidence="7 13" id="KW-0732">Signal</keyword>
<dbReference type="PANTHER" id="PTHR47966">
    <property type="entry name" value="BETA-SITE APP-CLEAVING ENZYME, ISOFORM A-RELATED"/>
    <property type="match status" value="1"/>
</dbReference>
<evidence type="ECO:0000256" key="7">
    <source>
        <dbReference type="ARBA" id="ARBA00022729"/>
    </source>
</evidence>
<keyword evidence="9" id="KW-0378">Hydrolase</keyword>
<keyword evidence="11" id="KW-1015">Disulfide bond</keyword>
<dbReference type="InterPro" id="IPR033876">
    <property type="entry name" value="SAP-like"/>
</dbReference>
<evidence type="ECO:0000256" key="11">
    <source>
        <dbReference type="ARBA" id="ARBA00023157"/>
    </source>
</evidence>
<keyword evidence="16" id="KW-1185">Reference proteome</keyword>
<dbReference type="PRINTS" id="PR00792">
    <property type="entry name" value="PEPSIN"/>
</dbReference>
<comment type="subcellular location">
    <subcellularLocation>
        <location evidence="2">Secreted</location>
    </subcellularLocation>
</comment>
<dbReference type="EC" id="3.4.23.24" evidence="4"/>
<proteinExistence type="inferred from homology"/>
<evidence type="ECO:0000313" key="16">
    <source>
        <dbReference type="Proteomes" id="UP001378960"/>
    </source>
</evidence>
<feature type="active site" evidence="12">
    <location>
        <position position="249"/>
    </location>
</feature>
<evidence type="ECO:0000256" key="8">
    <source>
        <dbReference type="ARBA" id="ARBA00022750"/>
    </source>
</evidence>
<dbReference type="GO" id="GO:0005576">
    <property type="term" value="C:extracellular region"/>
    <property type="evidence" value="ECO:0007669"/>
    <property type="project" value="UniProtKB-SubCell"/>
</dbReference>
<feature type="chain" id="PRO_5043842850" description="candidapepsin" evidence="13">
    <location>
        <begin position="16"/>
        <end position="470"/>
    </location>
</feature>
<comment type="caution">
    <text evidence="15">The sequence shown here is derived from an EMBL/GenBank/DDBJ whole genome shotgun (WGS) entry which is preliminary data.</text>
</comment>
<accession>A0AAV5R0G1</accession>
<name>A0AAV5R0G1_PICKL</name>
<dbReference type="PANTHER" id="PTHR47966:SF51">
    <property type="entry name" value="BETA-SITE APP-CLEAVING ENZYME, ISOFORM A-RELATED"/>
    <property type="match status" value="1"/>
</dbReference>
<organism evidence="15 16">
    <name type="scientific">Pichia kluyveri</name>
    <name type="common">Yeast</name>
    <dbReference type="NCBI Taxonomy" id="36015"/>
    <lineage>
        <taxon>Eukaryota</taxon>
        <taxon>Fungi</taxon>
        <taxon>Dikarya</taxon>
        <taxon>Ascomycota</taxon>
        <taxon>Saccharomycotina</taxon>
        <taxon>Pichiomycetes</taxon>
        <taxon>Pichiales</taxon>
        <taxon>Pichiaceae</taxon>
        <taxon>Pichia</taxon>
    </lineage>
</organism>
<sequence>MIIQTILLLLAAANADKYLKLDLEFEGMNYVTNLEVGSEKELVTLQIDTGSSDTWVKTSQSTNNTNNDKYFHINNSETFHSNDTNFEMVYGSGYGEYVNGTWGTDNFFVNDTLLGNMTFAVVGDTSQHFGLLGLGLPECESTYYHVNDGSQYMYNNFPMKLVENGIIDRNLYSIYLDQDYGHGELLFGAIDNNKFDGEIYKFPLVNGNSLVGIKNISAITITLNEISILNLKDDEKIPVANGYMSALLDTGVTNAMLPKSILEKIANELDLDYDSEANIYTAECSKLDNKLFEFNFQGVNFSVPILDFAYMHDNQKLCGLPITETYMQQFIALGQSFLDSIYMVVDLDSESVALANAVFPSNESDIIVLENGIEDIENLKTPPDSTTYDLQHMIYSTLNETIKTNFDRHSTYHKKSLINSKSVAPSTSLISLSTSSSHSLIESIAKVSNNAGNTSNSRCFTWIWMILSLL</sequence>
<keyword evidence="5" id="KW-0964">Secreted</keyword>
<dbReference type="InterPro" id="IPR021109">
    <property type="entry name" value="Peptidase_aspartic_dom_sf"/>
</dbReference>
<dbReference type="Proteomes" id="UP001378960">
    <property type="component" value="Unassembled WGS sequence"/>
</dbReference>
<keyword evidence="8" id="KW-0064">Aspartyl protease</keyword>
<feature type="domain" description="Peptidase A1" evidence="14">
    <location>
        <begin position="30"/>
        <end position="355"/>
    </location>
</feature>
<evidence type="ECO:0000256" key="6">
    <source>
        <dbReference type="ARBA" id="ARBA00022670"/>
    </source>
</evidence>
<feature type="signal peptide" evidence="13">
    <location>
        <begin position="1"/>
        <end position="15"/>
    </location>
</feature>
<comment type="similarity">
    <text evidence="3">Belongs to the peptidase A1 family.</text>
</comment>
<gene>
    <name evidence="15" type="ORF">DAPK24_013260</name>
</gene>
<evidence type="ECO:0000256" key="4">
    <source>
        <dbReference type="ARBA" id="ARBA00013207"/>
    </source>
</evidence>
<dbReference type="InterPro" id="IPR001461">
    <property type="entry name" value="Aspartic_peptidase_A1"/>
</dbReference>
<evidence type="ECO:0000256" key="13">
    <source>
        <dbReference type="SAM" id="SignalP"/>
    </source>
</evidence>
<protein>
    <recommendedName>
        <fullName evidence="4">candidapepsin</fullName>
        <ecNumber evidence="4">3.4.23.24</ecNumber>
    </recommendedName>
</protein>
<evidence type="ECO:0000313" key="15">
    <source>
        <dbReference type="EMBL" id="GMM44751.1"/>
    </source>
</evidence>